<protein>
    <recommendedName>
        <fullName evidence="2">ARB-07466-like C-terminal domain-containing protein</fullName>
    </recommendedName>
</protein>
<dbReference type="EMBL" id="OBDO01000011">
    <property type="protein sequence ID" value="SNX98569.1"/>
    <property type="molecule type" value="Genomic_DNA"/>
</dbReference>
<dbReference type="AlphaFoldDB" id="A0A285EHH4"/>
<name>A0A285EHH4_9ACTN</name>
<dbReference type="InterPro" id="IPR058593">
    <property type="entry name" value="ARB_07466-like_C"/>
</dbReference>
<sequence>MAKHRAPRYVRTKKALAGVPVAAGATVVGLGVLSSPASAATTHDWTGAAQSAVAVAPATPAVAPLPVVAPEPVATPLPPIAPAPTAAAEITNSAGAVQPRAQAAADAVVAAVPGAAGITIGGTRASAADPHGHPSGLALDYMVGTDAALGDAIVAHHLAHWDELGVEYVIWQQRILTSPTGVWKAMADRGSPTANHMDHPHVNYRA</sequence>
<evidence type="ECO:0000256" key="1">
    <source>
        <dbReference type="SAM" id="SignalP"/>
    </source>
</evidence>
<organism evidence="3 4">
    <name type="scientific">Geodermatophilus sabuli</name>
    <dbReference type="NCBI Taxonomy" id="1564158"/>
    <lineage>
        <taxon>Bacteria</taxon>
        <taxon>Bacillati</taxon>
        <taxon>Actinomycetota</taxon>
        <taxon>Actinomycetes</taxon>
        <taxon>Geodermatophilales</taxon>
        <taxon>Geodermatophilaceae</taxon>
        <taxon>Geodermatophilus</taxon>
    </lineage>
</organism>
<accession>A0A285EHH4</accession>
<evidence type="ECO:0000259" key="2">
    <source>
        <dbReference type="Pfam" id="PF26571"/>
    </source>
</evidence>
<dbReference type="Proteomes" id="UP000219514">
    <property type="component" value="Unassembled WGS sequence"/>
</dbReference>
<keyword evidence="4" id="KW-1185">Reference proteome</keyword>
<evidence type="ECO:0000313" key="4">
    <source>
        <dbReference type="Proteomes" id="UP000219514"/>
    </source>
</evidence>
<feature type="chain" id="PRO_5012718565" description="ARB-07466-like C-terminal domain-containing protein" evidence="1">
    <location>
        <begin position="40"/>
        <end position="206"/>
    </location>
</feature>
<feature type="signal peptide" evidence="1">
    <location>
        <begin position="1"/>
        <end position="39"/>
    </location>
</feature>
<dbReference type="Pfam" id="PF26571">
    <property type="entry name" value="VldE"/>
    <property type="match status" value="1"/>
</dbReference>
<dbReference type="RefSeq" id="WP_245854030.1">
    <property type="nucleotide sequence ID" value="NZ_JACHXB010000002.1"/>
</dbReference>
<feature type="domain" description="ARB-07466-like C-terminal" evidence="2">
    <location>
        <begin position="94"/>
        <end position="197"/>
    </location>
</feature>
<proteinExistence type="predicted"/>
<evidence type="ECO:0000313" key="3">
    <source>
        <dbReference type="EMBL" id="SNX98569.1"/>
    </source>
</evidence>
<keyword evidence="1" id="KW-0732">Signal</keyword>
<gene>
    <name evidence="3" type="ORF">SAMN06893097_11183</name>
</gene>
<reference evidence="3 4" key="1">
    <citation type="submission" date="2017-09" db="EMBL/GenBank/DDBJ databases">
        <authorList>
            <person name="Ehlers B."/>
            <person name="Leendertz F.H."/>
        </authorList>
    </citation>
    <scope>NUCLEOTIDE SEQUENCE [LARGE SCALE GENOMIC DNA]</scope>
    <source>
        <strain evidence="3 4">DSM 46844</strain>
    </source>
</reference>